<dbReference type="Pfam" id="PF14310">
    <property type="entry name" value="Fn3-like"/>
    <property type="match status" value="1"/>
</dbReference>
<dbReference type="InterPro" id="IPR017853">
    <property type="entry name" value="GH"/>
</dbReference>
<dbReference type="Gene3D" id="2.60.40.10">
    <property type="entry name" value="Immunoglobulins"/>
    <property type="match status" value="1"/>
</dbReference>
<dbReference type="PANTHER" id="PTHR42715">
    <property type="entry name" value="BETA-GLUCOSIDASE"/>
    <property type="match status" value="1"/>
</dbReference>
<dbReference type="AlphaFoldDB" id="A0A3A9B2U7"/>
<evidence type="ECO:0000256" key="1">
    <source>
        <dbReference type="ARBA" id="ARBA00005336"/>
    </source>
</evidence>
<dbReference type="InterPro" id="IPR001764">
    <property type="entry name" value="Glyco_hydro_3_N"/>
</dbReference>
<dbReference type="Gene3D" id="3.20.20.300">
    <property type="entry name" value="Glycoside hydrolase, family 3, N-terminal domain"/>
    <property type="match status" value="1"/>
</dbReference>
<name>A0A3A9B2U7_9FIRM</name>
<organism evidence="4 5">
    <name type="scientific">Parablautia intestinalis</name>
    <dbReference type="NCBI Taxonomy" id="2320100"/>
    <lineage>
        <taxon>Bacteria</taxon>
        <taxon>Bacillati</taxon>
        <taxon>Bacillota</taxon>
        <taxon>Clostridia</taxon>
        <taxon>Lachnospirales</taxon>
        <taxon>Lachnospiraceae</taxon>
        <taxon>Parablautia</taxon>
    </lineage>
</organism>
<feature type="domain" description="Fibronectin type III-like" evidence="3">
    <location>
        <begin position="295"/>
        <end position="366"/>
    </location>
</feature>
<dbReference type="InterPro" id="IPR026891">
    <property type="entry name" value="Fn3-like"/>
</dbReference>
<dbReference type="InterPro" id="IPR013783">
    <property type="entry name" value="Ig-like_fold"/>
</dbReference>
<dbReference type="EMBL" id="RAYQ01000002">
    <property type="protein sequence ID" value="RKI93806.1"/>
    <property type="molecule type" value="Genomic_DNA"/>
</dbReference>
<dbReference type="OrthoDB" id="98455at2"/>
<dbReference type="SUPFAM" id="SSF52279">
    <property type="entry name" value="Beta-D-glucan exohydrolase, C-terminal domain"/>
    <property type="match status" value="1"/>
</dbReference>
<keyword evidence="5" id="KW-1185">Reference proteome</keyword>
<dbReference type="Proteomes" id="UP000280696">
    <property type="component" value="Unassembled WGS sequence"/>
</dbReference>
<proteinExistence type="inferred from homology"/>
<dbReference type="PRINTS" id="PR00133">
    <property type="entry name" value="GLHYDRLASE3"/>
</dbReference>
<dbReference type="GO" id="GO:0004553">
    <property type="term" value="F:hydrolase activity, hydrolyzing O-glycosyl compounds"/>
    <property type="evidence" value="ECO:0007669"/>
    <property type="project" value="InterPro"/>
</dbReference>
<evidence type="ECO:0000256" key="2">
    <source>
        <dbReference type="ARBA" id="ARBA00022801"/>
    </source>
</evidence>
<comment type="caution">
    <text evidence="4">The sequence shown here is derived from an EMBL/GenBank/DDBJ whole genome shotgun (WGS) entry which is preliminary data.</text>
</comment>
<dbReference type="PANTHER" id="PTHR42715:SF10">
    <property type="entry name" value="BETA-GLUCOSIDASE"/>
    <property type="match status" value="1"/>
</dbReference>
<protein>
    <submittedName>
        <fullName evidence="4">Beta-glucosidase</fullName>
    </submittedName>
</protein>
<dbReference type="GO" id="GO:0005975">
    <property type="term" value="P:carbohydrate metabolic process"/>
    <property type="evidence" value="ECO:0007669"/>
    <property type="project" value="InterPro"/>
</dbReference>
<evidence type="ECO:0000313" key="4">
    <source>
        <dbReference type="EMBL" id="RKI93806.1"/>
    </source>
</evidence>
<dbReference type="Gene3D" id="3.40.50.1700">
    <property type="entry name" value="Glycoside hydrolase family 3 C-terminal domain"/>
    <property type="match status" value="1"/>
</dbReference>
<keyword evidence="2" id="KW-0378">Hydrolase</keyword>
<dbReference type="Pfam" id="PF01915">
    <property type="entry name" value="Glyco_hydro_3_C"/>
    <property type="match status" value="1"/>
</dbReference>
<gene>
    <name evidence="4" type="ORF">D7V94_03385</name>
</gene>
<dbReference type="Pfam" id="PF00933">
    <property type="entry name" value="Glyco_hydro_3"/>
    <property type="match status" value="1"/>
</dbReference>
<dbReference type="InterPro" id="IPR036962">
    <property type="entry name" value="Glyco_hydro_3_N_sf"/>
</dbReference>
<dbReference type="SMART" id="SM01217">
    <property type="entry name" value="Fn3_like"/>
    <property type="match status" value="1"/>
</dbReference>
<dbReference type="InterPro" id="IPR002772">
    <property type="entry name" value="Glyco_hydro_3_C"/>
</dbReference>
<sequence length="820" mass="88080">MVLLENDGTLPLKGTGKLALYGSGARNTIKGGTGSGDVNVRHFVTVEEGLKNAGFEITTKGWLDAYDQVREDAKKAFFGGLRKEAEAAGVTGERMMFYAMGKACPEPEYELALEGEGETAVYVLARNSGEGADRTPAAGDINLTETEIRDILALNEKYDKFVLVLNVGGMIDLKPVKAVKTVLILGQLGSATGDALADVLLGKSYPSGKLTMTWAPIGDYASTEGFGDPNDTYYKEGIYVGYRYFDTIGYVPTYPFGYGMGYTTFNVEPKEMTADASKVSVTATVTNTGSAAGKEVVQAYYSAPAGKLDKPYQELAGYVKTGELAPGESQDVTVTFDTESMASYCTGCASYVMEEGTYYVRVGNCSRNTHIAGAIALDESKAVEKVKNICGESGFEDLKPAGTPITYAGEEEEKANAKVIAIKASDLTVKEVSYQEVPAEIPAGPSVKWEEVISGAKSMDEFVAGLSDEQLAYLCIGAYKESDDFMEVIGNASKGVAGAAGETTRKLEELGTPALVMADGPAGLRLAQSYKVVDGAAKALSSSLAGDFMAMLTPEEIQAMAAKAPQPSEEEKAAPVYYQYCVAIPIGTGIAQSWNDELAKKCGDLVGEEMEMFGTHLWLAPAMNIYRSPLCGRNFEYYSEDPHLSGCIAAGITDGVQVHEGCATTIKHYACNNQETNRYFSNSNVGERALREIYLKGFEICIRKSQPHFIMTSYNLINGEHACSTKDIQTFTLRDEWGFKGVVMTDWLVTGGMGPKGDKWPCASCAGNVKAGNDITMPGIPSDKADIMKALTDPTHPYALTRAELQLSAKRVLDMIRKLA</sequence>
<evidence type="ECO:0000313" key="5">
    <source>
        <dbReference type="Proteomes" id="UP000280696"/>
    </source>
</evidence>
<comment type="similarity">
    <text evidence="1">Belongs to the glycosyl hydrolase 3 family.</text>
</comment>
<dbReference type="InterPro" id="IPR036881">
    <property type="entry name" value="Glyco_hydro_3_C_sf"/>
</dbReference>
<evidence type="ECO:0000259" key="3">
    <source>
        <dbReference type="SMART" id="SM01217"/>
    </source>
</evidence>
<reference evidence="4 5" key="1">
    <citation type="submission" date="2018-09" db="EMBL/GenBank/DDBJ databases">
        <title>Murine metabolic-syndrome-specific gut microbial biobank.</title>
        <authorList>
            <person name="Liu C."/>
        </authorList>
    </citation>
    <scope>NUCLEOTIDE SEQUENCE [LARGE SCALE GENOMIC DNA]</scope>
    <source>
        <strain evidence="4 5">0.1xD8-82</strain>
    </source>
</reference>
<dbReference type="InterPro" id="IPR050288">
    <property type="entry name" value="Cellulose_deg_GH3"/>
</dbReference>
<accession>A0A3A9B2U7</accession>
<dbReference type="SUPFAM" id="SSF51445">
    <property type="entry name" value="(Trans)glycosidases"/>
    <property type="match status" value="1"/>
</dbReference>